<keyword evidence="3" id="KW-1185">Reference proteome</keyword>
<protein>
    <submittedName>
        <fullName evidence="2">Uncharacterized protein</fullName>
    </submittedName>
</protein>
<name>A0ABR1G069_AURAN</name>
<evidence type="ECO:0000313" key="2">
    <source>
        <dbReference type="EMBL" id="KAK7241766.1"/>
    </source>
</evidence>
<gene>
    <name evidence="2" type="ORF">SO694_00153043</name>
</gene>
<evidence type="ECO:0000256" key="1">
    <source>
        <dbReference type="SAM" id="MobiDB-lite"/>
    </source>
</evidence>
<dbReference type="EMBL" id="JBBJCI010000153">
    <property type="protein sequence ID" value="KAK7241766.1"/>
    <property type="molecule type" value="Genomic_DNA"/>
</dbReference>
<comment type="caution">
    <text evidence="2">The sequence shown here is derived from an EMBL/GenBank/DDBJ whole genome shotgun (WGS) entry which is preliminary data.</text>
</comment>
<reference evidence="2 3" key="1">
    <citation type="submission" date="2024-03" db="EMBL/GenBank/DDBJ databases">
        <title>Aureococcus anophagefferens CCMP1851 and Kratosvirus quantuckense: Draft genome of a second virus-susceptible host strain in the model system.</title>
        <authorList>
            <person name="Chase E."/>
            <person name="Truchon A.R."/>
            <person name="Schepens W."/>
            <person name="Wilhelm S.W."/>
        </authorList>
    </citation>
    <scope>NUCLEOTIDE SEQUENCE [LARGE SCALE GENOMIC DNA]</scope>
    <source>
        <strain evidence="2 3">CCMP1851</strain>
    </source>
</reference>
<accession>A0ABR1G069</accession>
<feature type="region of interest" description="Disordered" evidence="1">
    <location>
        <begin position="55"/>
        <end position="80"/>
    </location>
</feature>
<sequence length="80" mass="8728">MPRYAATTCASLARPGGAAATLVLVVDDADRAGVPASCRGVDHVRIWERAPAASRGARGRRRYAGLRSREKPGPRSRRWW</sequence>
<organism evidence="2 3">
    <name type="scientific">Aureococcus anophagefferens</name>
    <name type="common">Harmful bloom alga</name>
    <dbReference type="NCBI Taxonomy" id="44056"/>
    <lineage>
        <taxon>Eukaryota</taxon>
        <taxon>Sar</taxon>
        <taxon>Stramenopiles</taxon>
        <taxon>Ochrophyta</taxon>
        <taxon>Pelagophyceae</taxon>
        <taxon>Pelagomonadales</taxon>
        <taxon>Pelagomonadaceae</taxon>
        <taxon>Aureococcus</taxon>
    </lineage>
</organism>
<evidence type="ECO:0000313" key="3">
    <source>
        <dbReference type="Proteomes" id="UP001363151"/>
    </source>
</evidence>
<proteinExistence type="predicted"/>
<dbReference type="Proteomes" id="UP001363151">
    <property type="component" value="Unassembled WGS sequence"/>
</dbReference>